<gene>
    <name evidence="6" type="ORF">H5410_037072</name>
</gene>
<dbReference type="InterPro" id="IPR022052">
    <property type="entry name" value="Histone-bd_RBBP4-like_N"/>
</dbReference>
<dbReference type="Pfam" id="PF12265">
    <property type="entry name" value="CAF1C_H4-bd"/>
    <property type="match status" value="1"/>
</dbReference>
<keyword evidence="3" id="KW-0677">Repeat</keyword>
<dbReference type="OrthoDB" id="427795at2759"/>
<organism evidence="6 7">
    <name type="scientific">Solanum commersonii</name>
    <name type="common">Commerson's wild potato</name>
    <name type="synonym">Commerson's nightshade</name>
    <dbReference type="NCBI Taxonomy" id="4109"/>
    <lineage>
        <taxon>Eukaryota</taxon>
        <taxon>Viridiplantae</taxon>
        <taxon>Streptophyta</taxon>
        <taxon>Embryophyta</taxon>
        <taxon>Tracheophyta</taxon>
        <taxon>Spermatophyta</taxon>
        <taxon>Magnoliopsida</taxon>
        <taxon>eudicotyledons</taxon>
        <taxon>Gunneridae</taxon>
        <taxon>Pentapetalae</taxon>
        <taxon>asterids</taxon>
        <taxon>lamiids</taxon>
        <taxon>Solanales</taxon>
        <taxon>Solanaceae</taxon>
        <taxon>Solanoideae</taxon>
        <taxon>Solaneae</taxon>
        <taxon>Solanum</taxon>
    </lineage>
</organism>
<dbReference type="AlphaFoldDB" id="A0A9J5Y8G4"/>
<feature type="region of interest" description="Disordered" evidence="4">
    <location>
        <begin position="1"/>
        <end position="41"/>
    </location>
</feature>
<reference evidence="6 7" key="1">
    <citation type="submission" date="2020-09" db="EMBL/GenBank/DDBJ databases">
        <title>De no assembly of potato wild relative species, Solanum commersonii.</title>
        <authorList>
            <person name="Cho K."/>
        </authorList>
    </citation>
    <scope>NUCLEOTIDE SEQUENCE [LARGE SCALE GENOMIC DNA]</scope>
    <source>
        <strain evidence="6">LZ3.2</strain>
        <tissue evidence="6">Leaf</tissue>
    </source>
</reference>
<feature type="compositionally biased region" description="Basic and acidic residues" evidence="4">
    <location>
        <begin position="20"/>
        <end position="31"/>
    </location>
</feature>
<feature type="domain" description="Histone-binding protein RBBP4-like N-terminal" evidence="5">
    <location>
        <begin position="48"/>
        <end position="77"/>
    </location>
</feature>
<keyword evidence="2" id="KW-0853">WD repeat</keyword>
<dbReference type="Gene3D" id="2.130.10.10">
    <property type="entry name" value="YVTN repeat-like/Quinoprotein amine dehydrogenase"/>
    <property type="match status" value="1"/>
</dbReference>
<name>A0A9J5Y8G4_SOLCO</name>
<accession>A0A9J5Y8G4</accession>
<protein>
    <recommendedName>
        <fullName evidence="5">Histone-binding protein RBBP4-like N-terminal domain-containing protein</fullName>
    </recommendedName>
</protein>
<evidence type="ECO:0000256" key="2">
    <source>
        <dbReference type="ARBA" id="ARBA00022574"/>
    </source>
</evidence>
<proteinExistence type="inferred from homology"/>
<evidence type="ECO:0000313" key="6">
    <source>
        <dbReference type="EMBL" id="KAG5595840.1"/>
    </source>
</evidence>
<comment type="similarity">
    <text evidence="1">Belongs to the WD repeat RBAP46/RBAP48/MSI1 family.</text>
</comment>
<evidence type="ECO:0000256" key="4">
    <source>
        <dbReference type="SAM" id="MobiDB-lite"/>
    </source>
</evidence>
<evidence type="ECO:0000256" key="1">
    <source>
        <dbReference type="ARBA" id="ARBA00009341"/>
    </source>
</evidence>
<dbReference type="Proteomes" id="UP000824120">
    <property type="component" value="Chromosome 7"/>
</dbReference>
<keyword evidence="7" id="KW-1185">Reference proteome</keyword>
<sequence>METPSSQPKRRGRPKGSAAKSKDEREKEPHSSGKMRGSASKRAAAVDEEYVQWKSLVAVLYDWFANHNLIWPSLSCSSGGPEFSLSGFNI</sequence>
<evidence type="ECO:0000256" key="3">
    <source>
        <dbReference type="ARBA" id="ARBA00022737"/>
    </source>
</evidence>
<comment type="caution">
    <text evidence="6">The sequence shown here is derived from an EMBL/GenBank/DDBJ whole genome shotgun (WGS) entry which is preliminary data.</text>
</comment>
<evidence type="ECO:0000259" key="5">
    <source>
        <dbReference type="Pfam" id="PF12265"/>
    </source>
</evidence>
<dbReference type="InterPro" id="IPR015943">
    <property type="entry name" value="WD40/YVTN_repeat-like_dom_sf"/>
</dbReference>
<evidence type="ECO:0000313" key="7">
    <source>
        <dbReference type="Proteomes" id="UP000824120"/>
    </source>
</evidence>
<dbReference type="EMBL" id="JACXVP010000007">
    <property type="protein sequence ID" value="KAG5595840.1"/>
    <property type="molecule type" value="Genomic_DNA"/>
</dbReference>